<evidence type="ECO:0000256" key="2">
    <source>
        <dbReference type="SAM" id="Phobius"/>
    </source>
</evidence>
<dbReference type="Proteomes" id="UP000886998">
    <property type="component" value="Unassembled WGS sequence"/>
</dbReference>
<gene>
    <name evidence="3" type="ORF">TNIN_249771</name>
</gene>
<feature type="compositionally biased region" description="Basic residues" evidence="1">
    <location>
        <begin position="34"/>
        <end position="44"/>
    </location>
</feature>
<dbReference type="OrthoDB" id="6453474at2759"/>
<keyword evidence="2" id="KW-1133">Transmembrane helix</keyword>
<feature type="transmembrane region" description="Helical" evidence="2">
    <location>
        <begin position="6"/>
        <end position="24"/>
    </location>
</feature>
<keyword evidence="2" id="KW-0472">Membrane</keyword>
<reference evidence="3" key="1">
    <citation type="submission" date="2020-08" db="EMBL/GenBank/DDBJ databases">
        <title>Multicomponent nature underlies the extraordinary mechanical properties of spider dragline silk.</title>
        <authorList>
            <person name="Kono N."/>
            <person name="Nakamura H."/>
            <person name="Mori M."/>
            <person name="Yoshida Y."/>
            <person name="Ohtoshi R."/>
            <person name="Malay A.D."/>
            <person name="Moran D.A.P."/>
            <person name="Tomita M."/>
            <person name="Numata K."/>
            <person name="Arakawa K."/>
        </authorList>
    </citation>
    <scope>NUCLEOTIDE SEQUENCE</scope>
</reference>
<keyword evidence="4" id="KW-1185">Reference proteome</keyword>
<comment type="caution">
    <text evidence="3">The sequence shown here is derived from an EMBL/GenBank/DDBJ whole genome shotgun (WGS) entry which is preliminary data.</text>
</comment>
<name>A0A8X6K0X7_9ARAC</name>
<proteinExistence type="predicted"/>
<sequence>MWATATFIVVVNVIILCTSCFTNFHRKYKRRLKNTRRRRRRYHQRNCQGAIDEDPPSPNPRSQQRVIRNIPVPPLPNVAPQQVADRCACGFPLTFIPQPLLHQQHSNFLHQLRPAEQYTFAQQPQSQNLNKPGQQPDSELPPPYEPPKYQPNEGLHEARVLLQGIDINQFTRPPPPPYDEHPQQRTPIQFQ</sequence>
<accession>A0A8X6K0X7</accession>
<feature type="region of interest" description="Disordered" evidence="1">
    <location>
        <begin position="122"/>
        <end position="191"/>
    </location>
</feature>
<feature type="compositionally biased region" description="Polar residues" evidence="1">
    <location>
        <begin position="122"/>
        <end position="133"/>
    </location>
</feature>
<evidence type="ECO:0000313" key="4">
    <source>
        <dbReference type="Proteomes" id="UP000886998"/>
    </source>
</evidence>
<evidence type="ECO:0000313" key="3">
    <source>
        <dbReference type="EMBL" id="GFS53148.1"/>
    </source>
</evidence>
<organism evidence="3 4">
    <name type="scientific">Trichonephila inaurata madagascariensis</name>
    <dbReference type="NCBI Taxonomy" id="2747483"/>
    <lineage>
        <taxon>Eukaryota</taxon>
        <taxon>Metazoa</taxon>
        <taxon>Ecdysozoa</taxon>
        <taxon>Arthropoda</taxon>
        <taxon>Chelicerata</taxon>
        <taxon>Arachnida</taxon>
        <taxon>Araneae</taxon>
        <taxon>Araneomorphae</taxon>
        <taxon>Entelegynae</taxon>
        <taxon>Araneoidea</taxon>
        <taxon>Nephilidae</taxon>
        <taxon>Trichonephila</taxon>
        <taxon>Trichonephila inaurata</taxon>
    </lineage>
</organism>
<protein>
    <submittedName>
        <fullName evidence="3">Uncharacterized protein</fullName>
    </submittedName>
</protein>
<evidence type="ECO:0000256" key="1">
    <source>
        <dbReference type="SAM" id="MobiDB-lite"/>
    </source>
</evidence>
<dbReference type="EMBL" id="BMAV01026758">
    <property type="protein sequence ID" value="GFS53148.1"/>
    <property type="molecule type" value="Genomic_DNA"/>
</dbReference>
<keyword evidence="2" id="KW-0812">Transmembrane</keyword>
<dbReference type="AlphaFoldDB" id="A0A8X6K0X7"/>
<feature type="compositionally biased region" description="Pro residues" evidence="1">
    <location>
        <begin position="139"/>
        <end position="149"/>
    </location>
</feature>
<feature type="region of interest" description="Disordered" evidence="1">
    <location>
        <begin position="34"/>
        <end position="64"/>
    </location>
</feature>